<dbReference type="RefSeq" id="WP_105544977.1">
    <property type="nucleotide sequence ID" value="NZ_JBBGZH010000002.1"/>
</dbReference>
<name>A0ABU8PK87_9HYPH</name>
<dbReference type="Proteomes" id="UP001375812">
    <property type="component" value="Unassembled WGS sequence"/>
</dbReference>
<proteinExistence type="predicted"/>
<protein>
    <submittedName>
        <fullName evidence="1">Uncharacterized protein</fullName>
    </submittedName>
</protein>
<evidence type="ECO:0000313" key="2">
    <source>
        <dbReference type="Proteomes" id="UP001375812"/>
    </source>
</evidence>
<gene>
    <name evidence="1" type="ORF">WH297_23410</name>
</gene>
<keyword evidence="2" id="KW-1185">Reference proteome</keyword>
<accession>A0ABU8PK87</accession>
<comment type="caution">
    <text evidence="1">The sequence shown here is derived from an EMBL/GenBank/DDBJ whole genome shotgun (WGS) entry which is preliminary data.</text>
</comment>
<evidence type="ECO:0000313" key="1">
    <source>
        <dbReference type="EMBL" id="MEJ5022665.1"/>
    </source>
</evidence>
<reference evidence="1 2" key="1">
    <citation type="submission" date="2023-12" db="EMBL/GenBank/DDBJ databases">
        <title>Gut-associated functions are favored during microbiome assembly across C. elegans life.</title>
        <authorList>
            <person name="Zimmermann J."/>
        </authorList>
    </citation>
    <scope>NUCLEOTIDE SEQUENCE [LARGE SCALE GENOMIC DNA]</scope>
    <source>
        <strain evidence="1 2">MYb71</strain>
    </source>
</reference>
<sequence length="104" mass="11269">MAPSGPGEGSFDNPTSDGLIPTFASLGFGCRASVKIKPFGKTSKLSARGQIAWHFYDLDYRRSTARRQQDITAVATEDDLKALRELGLVGSDFVLIPLNGFLSF</sequence>
<dbReference type="EMBL" id="JBBGZH010000002">
    <property type="protein sequence ID" value="MEJ5022665.1"/>
    <property type="molecule type" value="Genomic_DNA"/>
</dbReference>
<organism evidence="1 2">
    <name type="scientific">Ochrobactrum vermis</name>
    <dbReference type="NCBI Taxonomy" id="1827297"/>
    <lineage>
        <taxon>Bacteria</taxon>
        <taxon>Pseudomonadati</taxon>
        <taxon>Pseudomonadota</taxon>
        <taxon>Alphaproteobacteria</taxon>
        <taxon>Hyphomicrobiales</taxon>
        <taxon>Brucellaceae</taxon>
        <taxon>Brucella/Ochrobactrum group</taxon>
        <taxon>Ochrobactrum</taxon>
    </lineage>
</organism>